<feature type="transmembrane region" description="Helical" evidence="7">
    <location>
        <begin position="105"/>
        <end position="126"/>
    </location>
</feature>
<comment type="similarity">
    <text evidence="2">Belongs to the chromate ion transporter (CHR) (TC 2.A.51) family.</text>
</comment>
<feature type="transmembrane region" description="Helical" evidence="7">
    <location>
        <begin position="223"/>
        <end position="241"/>
    </location>
</feature>
<dbReference type="InterPro" id="IPR014047">
    <property type="entry name" value="Chr_Tranpt_l_chain"/>
</dbReference>
<evidence type="ECO:0000256" key="1">
    <source>
        <dbReference type="ARBA" id="ARBA00004651"/>
    </source>
</evidence>
<dbReference type="PANTHER" id="PTHR33567">
    <property type="entry name" value="CHROMATE ION TRANSPORTER (EUROFUNG)"/>
    <property type="match status" value="1"/>
</dbReference>
<dbReference type="PIRSF" id="PIRSF004810">
    <property type="entry name" value="ChrA"/>
    <property type="match status" value="1"/>
</dbReference>
<feature type="transmembrane region" description="Helical" evidence="7">
    <location>
        <begin position="284"/>
        <end position="309"/>
    </location>
</feature>
<evidence type="ECO:0000256" key="2">
    <source>
        <dbReference type="ARBA" id="ARBA00005262"/>
    </source>
</evidence>
<dbReference type="GO" id="GO:0005886">
    <property type="term" value="C:plasma membrane"/>
    <property type="evidence" value="ECO:0007669"/>
    <property type="project" value="UniProtKB-SubCell"/>
</dbReference>
<evidence type="ECO:0000256" key="7">
    <source>
        <dbReference type="SAM" id="Phobius"/>
    </source>
</evidence>
<evidence type="ECO:0000256" key="3">
    <source>
        <dbReference type="ARBA" id="ARBA00022475"/>
    </source>
</evidence>
<feature type="transmembrane region" description="Helical" evidence="7">
    <location>
        <begin position="321"/>
        <end position="338"/>
    </location>
</feature>
<comment type="caution">
    <text evidence="8">The sequence shown here is derived from an EMBL/GenBank/DDBJ whole genome shotgun (WGS) entry which is preliminary data.</text>
</comment>
<feature type="transmembrane region" description="Helical" evidence="7">
    <location>
        <begin position="138"/>
        <end position="171"/>
    </location>
</feature>
<feature type="transmembrane region" description="Helical" evidence="7">
    <location>
        <begin position="191"/>
        <end position="211"/>
    </location>
</feature>
<keyword evidence="4 7" id="KW-0812">Transmembrane</keyword>
<gene>
    <name evidence="8" type="ORF">DOS76_04690</name>
</gene>
<evidence type="ECO:0000313" key="8">
    <source>
        <dbReference type="EMBL" id="REI22833.1"/>
    </source>
</evidence>
<evidence type="ECO:0000256" key="6">
    <source>
        <dbReference type="ARBA" id="ARBA00023136"/>
    </source>
</evidence>
<protein>
    <submittedName>
        <fullName evidence="8">Chromate transporter</fullName>
    </submittedName>
</protein>
<feature type="transmembrane region" description="Helical" evidence="7">
    <location>
        <begin position="350"/>
        <end position="383"/>
    </location>
</feature>
<dbReference type="RefSeq" id="WP_115856563.1">
    <property type="nucleotide sequence ID" value="NZ_CAJUZR010000010.1"/>
</dbReference>
<dbReference type="Pfam" id="PF02417">
    <property type="entry name" value="Chromate_transp"/>
    <property type="match status" value="2"/>
</dbReference>
<accession>A0AAX1RVV8</accession>
<dbReference type="Proteomes" id="UP000256337">
    <property type="component" value="Unassembled WGS sequence"/>
</dbReference>
<feature type="transmembrane region" description="Helical" evidence="7">
    <location>
        <begin position="73"/>
        <end position="99"/>
    </location>
</feature>
<organism evidence="8 9">
    <name type="scientific">Staphylococcus felis</name>
    <dbReference type="NCBI Taxonomy" id="46127"/>
    <lineage>
        <taxon>Bacteria</taxon>
        <taxon>Bacillati</taxon>
        <taxon>Bacillota</taxon>
        <taxon>Bacilli</taxon>
        <taxon>Bacillales</taxon>
        <taxon>Staphylococcaceae</taxon>
        <taxon>Staphylococcus</taxon>
    </lineage>
</organism>
<keyword evidence="6 7" id="KW-0472">Membrane</keyword>
<dbReference type="PANTHER" id="PTHR33567:SF3">
    <property type="entry name" value="CHROMATE ION TRANSPORTER (EUROFUNG)"/>
    <property type="match status" value="1"/>
</dbReference>
<evidence type="ECO:0000313" key="9">
    <source>
        <dbReference type="Proteomes" id="UP000256337"/>
    </source>
</evidence>
<evidence type="ECO:0000256" key="5">
    <source>
        <dbReference type="ARBA" id="ARBA00022989"/>
    </source>
</evidence>
<comment type="subcellular location">
    <subcellularLocation>
        <location evidence="1">Cell membrane</location>
        <topology evidence="1">Multi-pass membrane protein</topology>
    </subcellularLocation>
</comment>
<sequence length="384" mass="41409">MSYFRLFLIALRLGCTSFGGPTAHLGYFYDEYVKKRRWLSDEAYTNLVALCQFLPGPASSQVGFGVGVAQAGLLGGVVSFIGFTLPSALVLMIFAGLLLKMNFDMTWIQGLKIVAVAVVLNAILGMAQKLLPDVKTKLMALFTLVVTVLVTHPASQVIALIIVGVVSIMLFKDVQTQTTHLQLFKIRKTVGMGALVLFLVLLIVLPILNVISQSKWIAMIDSFYRAGALVFGGGHVVLPLLKEEFVVTHMISANDFITGYALAQAVPGPLFTFGSYIGTVVGGWLGGIVATLAIFLPAFLLLIGVLPFWEQLQKNRLIRKALKGVGAGVVGILIAAFYDPIVTSTIHSHIDFVFAAILFVLLAYCRVPSWAIVILGLAGGVMVY</sequence>
<proteinExistence type="inferred from homology"/>
<name>A0AAX1RVV8_9STAP</name>
<keyword evidence="5 7" id="KW-1133">Transmembrane helix</keyword>
<dbReference type="NCBIfam" id="TIGR00937">
    <property type="entry name" value="2A51"/>
    <property type="match status" value="1"/>
</dbReference>
<dbReference type="InterPro" id="IPR003370">
    <property type="entry name" value="Chromate_transpt"/>
</dbReference>
<dbReference type="EMBL" id="QKYD01000077">
    <property type="protein sequence ID" value="REI22833.1"/>
    <property type="molecule type" value="Genomic_DNA"/>
</dbReference>
<keyword evidence="3" id="KW-1003">Cell membrane</keyword>
<evidence type="ECO:0000256" key="4">
    <source>
        <dbReference type="ARBA" id="ARBA00022692"/>
    </source>
</evidence>
<reference evidence="8 9" key="1">
    <citation type="journal article" date="2018" name="Vet. Microbiol.">
        <title>Characterisation of Staphylococcus felis isolated from cats using whole genome sequencing.</title>
        <authorList>
            <person name="Worthing K."/>
            <person name="Pang S."/>
            <person name="Trott D.J."/>
            <person name="Abraham S."/>
            <person name="Coombs G.W."/>
            <person name="Jordan D."/>
            <person name="McIntyre L."/>
            <person name="Davies M.R."/>
            <person name="Norris J."/>
        </authorList>
    </citation>
    <scope>NUCLEOTIDE SEQUENCE [LARGE SCALE GENOMIC DNA]</scope>
    <source>
        <strain evidence="8 9">F25</strain>
    </source>
</reference>
<dbReference type="AlphaFoldDB" id="A0AAX1RVV8"/>
<dbReference type="GO" id="GO:0015109">
    <property type="term" value="F:chromate transmembrane transporter activity"/>
    <property type="evidence" value="ECO:0007669"/>
    <property type="project" value="InterPro"/>
</dbReference>